<sequence>MSIVLPDGYVLGRIGPYFSDGKNNDAGMIKHIMTLNNDLKDWINEGDVCVVDRGFRDVLEVFEEMGLESKMPAFLGKGLSQHSLAEANSSRIVTKVRWVVEAYHGRIKKIKFFNNVIDHSFIQLVGILNRVATAALNAFRPPLISTTDSYIVVAETMLRSSESTLQQPLRTCEC</sequence>
<evidence type="ECO:0000313" key="2">
    <source>
        <dbReference type="Proteomes" id="UP001186944"/>
    </source>
</evidence>
<protein>
    <recommendedName>
        <fullName evidence="3">DDE Tnp4 domain-containing protein</fullName>
    </recommendedName>
</protein>
<organism evidence="1 2">
    <name type="scientific">Pinctada imbricata</name>
    <name type="common">Atlantic pearl-oyster</name>
    <name type="synonym">Pinctada martensii</name>
    <dbReference type="NCBI Taxonomy" id="66713"/>
    <lineage>
        <taxon>Eukaryota</taxon>
        <taxon>Metazoa</taxon>
        <taxon>Spiralia</taxon>
        <taxon>Lophotrochozoa</taxon>
        <taxon>Mollusca</taxon>
        <taxon>Bivalvia</taxon>
        <taxon>Autobranchia</taxon>
        <taxon>Pteriomorphia</taxon>
        <taxon>Pterioida</taxon>
        <taxon>Pterioidea</taxon>
        <taxon>Pteriidae</taxon>
        <taxon>Pinctada</taxon>
    </lineage>
</organism>
<evidence type="ECO:0008006" key="3">
    <source>
        <dbReference type="Google" id="ProtNLM"/>
    </source>
</evidence>
<proteinExistence type="predicted"/>
<comment type="caution">
    <text evidence="1">The sequence shown here is derived from an EMBL/GenBank/DDBJ whole genome shotgun (WGS) entry which is preliminary data.</text>
</comment>
<keyword evidence="2" id="KW-1185">Reference proteome</keyword>
<evidence type="ECO:0000313" key="1">
    <source>
        <dbReference type="EMBL" id="KAK3108477.1"/>
    </source>
</evidence>
<dbReference type="EMBL" id="VSWD01000001">
    <property type="protein sequence ID" value="KAK3108477.1"/>
    <property type="molecule type" value="Genomic_DNA"/>
</dbReference>
<reference evidence="1" key="1">
    <citation type="submission" date="2019-08" db="EMBL/GenBank/DDBJ databases">
        <title>The improved chromosome-level genome for the pearl oyster Pinctada fucata martensii using PacBio sequencing and Hi-C.</title>
        <authorList>
            <person name="Zheng Z."/>
        </authorList>
    </citation>
    <scope>NUCLEOTIDE SEQUENCE</scope>
    <source>
        <strain evidence="1">ZZ-2019</strain>
        <tissue evidence="1">Adductor muscle</tissue>
    </source>
</reference>
<name>A0AA89CBQ0_PINIB</name>
<dbReference type="AlphaFoldDB" id="A0AA89CBQ0"/>
<accession>A0AA89CBQ0</accession>
<gene>
    <name evidence="1" type="ORF">FSP39_008804</name>
</gene>
<dbReference type="Proteomes" id="UP001186944">
    <property type="component" value="Unassembled WGS sequence"/>
</dbReference>